<accession>A0ABV7YJ25</accession>
<protein>
    <submittedName>
        <fullName evidence="1">Uncharacterized protein</fullName>
    </submittedName>
</protein>
<reference evidence="2" key="1">
    <citation type="journal article" date="2019" name="Int. J. Syst. Evol. Microbiol.">
        <title>The Global Catalogue of Microorganisms (GCM) 10K type strain sequencing project: providing services to taxonomists for standard genome sequencing and annotation.</title>
        <authorList>
            <consortium name="The Broad Institute Genomics Platform"/>
            <consortium name="The Broad Institute Genome Sequencing Center for Infectious Disease"/>
            <person name="Wu L."/>
            <person name="Ma J."/>
        </authorList>
    </citation>
    <scope>NUCLEOTIDE SEQUENCE [LARGE SCALE GENOMIC DNA]</scope>
    <source>
        <strain evidence="2">CGMCC 4.7241</strain>
    </source>
</reference>
<evidence type="ECO:0000313" key="2">
    <source>
        <dbReference type="Proteomes" id="UP001595699"/>
    </source>
</evidence>
<keyword evidence="2" id="KW-1185">Reference proteome</keyword>
<name>A0ABV7YJ25_9ACTN</name>
<dbReference type="Proteomes" id="UP001595699">
    <property type="component" value="Unassembled WGS sequence"/>
</dbReference>
<dbReference type="EMBL" id="JBHRZH010000022">
    <property type="protein sequence ID" value="MFC3764078.1"/>
    <property type="molecule type" value="Genomic_DNA"/>
</dbReference>
<evidence type="ECO:0000313" key="1">
    <source>
        <dbReference type="EMBL" id="MFC3764078.1"/>
    </source>
</evidence>
<organism evidence="1 2">
    <name type="scientific">Tenggerimyces flavus</name>
    <dbReference type="NCBI Taxonomy" id="1708749"/>
    <lineage>
        <taxon>Bacteria</taxon>
        <taxon>Bacillati</taxon>
        <taxon>Actinomycetota</taxon>
        <taxon>Actinomycetes</taxon>
        <taxon>Propionibacteriales</taxon>
        <taxon>Nocardioidaceae</taxon>
        <taxon>Tenggerimyces</taxon>
    </lineage>
</organism>
<sequence length="165" mass="17723">MQAGIQRLTGPGRWWRLGVVVLAFAGLAYGSTIGTDYHFPFGPLSQYAGRIDSTGGEVVSTYVTAEVEIPALQVTEPGGPAPVAEVEVQLKQTKVGLGRADIEGHVGDIVKDPSMLQALARAQRKLEPNAIPFKKLFLKQDTQLLENGKAIGPMSTKVLATWVVR</sequence>
<proteinExistence type="predicted"/>
<gene>
    <name evidence="1" type="ORF">ACFOUW_24805</name>
</gene>
<dbReference type="RefSeq" id="WP_205116066.1">
    <property type="nucleotide sequence ID" value="NZ_JAFBCM010000001.1"/>
</dbReference>
<comment type="caution">
    <text evidence="1">The sequence shown here is derived from an EMBL/GenBank/DDBJ whole genome shotgun (WGS) entry which is preliminary data.</text>
</comment>